<accession>A0ABT7DV39</accession>
<dbReference type="Gene3D" id="1.10.10.10">
    <property type="entry name" value="Winged helix-like DNA-binding domain superfamily/Winged helix DNA-binding domain"/>
    <property type="match status" value="1"/>
</dbReference>
<proteinExistence type="inferred from homology"/>
<dbReference type="Gene3D" id="3.40.190.290">
    <property type="match status" value="1"/>
</dbReference>
<name>A0ABT7DV39_9NEIS</name>
<keyword evidence="4" id="KW-0804">Transcription</keyword>
<dbReference type="Pfam" id="PF00126">
    <property type="entry name" value="HTH_1"/>
    <property type="match status" value="1"/>
</dbReference>
<protein>
    <submittedName>
        <fullName evidence="6">LysR family transcriptional regulator</fullName>
    </submittedName>
</protein>
<evidence type="ECO:0000256" key="2">
    <source>
        <dbReference type="ARBA" id="ARBA00023015"/>
    </source>
</evidence>
<dbReference type="EMBL" id="JARRAF010000007">
    <property type="protein sequence ID" value="MDK2123936.1"/>
    <property type="molecule type" value="Genomic_DNA"/>
</dbReference>
<evidence type="ECO:0000256" key="3">
    <source>
        <dbReference type="ARBA" id="ARBA00023125"/>
    </source>
</evidence>
<dbReference type="InterPro" id="IPR005119">
    <property type="entry name" value="LysR_subst-bd"/>
</dbReference>
<keyword evidence="2" id="KW-0805">Transcription regulation</keyword>
<dbReference type="RefSeq" id="WP_284100246.1">
    <property type="nucleotide sequence ID" value="NZ_JARRAF010000007.1"/>
</dbReference>
<evidence type="ECO:0000256" key="4">
    <source>
        <dbReference type="ARBA" id="ARBA00023163"/>
    </source>
</evidence>
<keyword evidence="3" id="KW-0238">DNA-binding</keyword>
<dbReference type="InterPro" id="IPR036390">
    <property type="entry name" value="WH_DNA-bd_sf"/>
</dbReference>
<keyword evidence="7" id="KW-1185">Reference proteome</keyword>
<dbReference type="InterPro" id="IPR036388">
    <property type="entry name" value="WH-like_DNA-bd_sf"/>
</dbReference>
<evidence type="ECO:0000313" key="7">
    <source>
        <dbReference type="Proteomes" id="UP001172778"/>
    </source>
</evidence>
<gene>
    <name evidence="6" type="ORF">PZA18_07720</name>
</gene>
<reference evidence="6" key="1">
    <citation type="submission" date="2023-03" db="EMBL/GenBank/DDBJ databases">
        <title>Chitinimonas shenzhenensis gen. nov., sp. nov., a novel member of family Burkholderiaceae isolated from activated sludge collected in Shen Zhen, China.</title>
        <authorList>
            <person name="Wang X."/>
        </authorList>
    </citation>
    <scope>NUCLEOTIDE SEQUENCE</scope>
    <source>
        <strain evidence="6">DQS-5</strain>
    </source>
</reference>
<organism evidence="6 7">
    <name type="scientific">Parachitinimonas caeni</name>
    <dbReference type="NCBI Taxonomy" id="3031301"/>
    <lineage>
        <taxon>Bacteria</taxon>
        <taxon>Pseudomonadati</taxon>
        <taxon>Pseudomonadota</taxon>
        <taxon>Betaproteobacteria</taxon>
        <taxon>Neisseriales</taxon>
        <taxon>Chitinibacteraceae</taxon>
        <taxon>Parachitinimonas</taxon>
    </lineage>
</organism>
<dbReference type="InterPro" id="IPR000847">
    <property type="entry name" value="LysR_HTH_N"/>
</dbReference>
<dbReference type="SUPFAM" id="SSF53850">
    <property type="entry name" value="Periplasmic binding protein-like II"/>
    <property type="match status" value="1"/>
</dbReference>
<dbReference type="PANTHER" id="PTHR30126:SF4">
    <property type="entry name" value="LYSR FAMILY TRANSCRIPTIONAL REGULATOR"/>
    <property type="match status" value="1"/>
</dbReference>
<evidence type="ECO:0000256" key="1">
    <source>
        <dbReference type="ARBA" id="ARBA00009437"/>
    </source>
</evidence>
<dbReference type="Proteomes" id="UP001172778">
    <property type="component" value="Unassembled WGS sequence"/>
</dbReference>
<comment type="caution">
    <text evidence="6">The sequence shown here is derived from an EMBL/GenBank/DDBJ whole genome shotgun (WGS) entry which is preliminary data.</text>
</comment>
<dbReference type="Pfam" id="PF03466">
    <property type="entry name" value="LysR_substrate"/>
    <property type="match status" value="1"/>
</dbReference>
<feature type="domain" description="HTH lysR-type" evidence="5">
    <location>
        <begin position="3"/>
        <end position="60"/>
    </location>
</feature>
<comment type="similarity">
    <text evidence="1">Belongs to the LysR transcriptional regulatory family.</text>
</comment>
<evidence type="ECO:0000259" key="5">
    <source>
        <dbReference type="PROSITE" id="PS50931"/>
    </source>
</evidence>
<dbReference type="SUPFAM" id="SSF46785">
    <property type="entry name" value="Winged helix' DNA-binding domain"/>
    <property type="match status" value="1"/>
</dbReference>
<sequence>MRISLDALMVLDAIDRRGSFAAAANELHRVPSAITYTIQKLEQDLDVQLFDRGGHRAKLTQAGIELLTEGRTLLEAATALEARVKRVATGWEAELKIAIGDLIPIDYVLDLIGEFDTMGSDTRIRLVHESYGGVWDALVSGRADLAIGAPDFGPSNGFRWRKLAEVEFVFVAAPWHPLVSETQPIPTTVVRKHRSISVSDSSRNLPPRTSGVASGQITLSVPTHEAKLAAQLAGLGVGFLPRRMAAPFIASGELVQLEVEEPKSTALLNTAWPTKQRGNGLKWFVDRLSDPEVQARFA</sequence>
<dbReference type="PANTHER" id="PTHR30126">
    <property type="entry name" value="HTH-TYPE TRANSCRIPTIONAL REGULATOR"/>
    <property type="match status" value="1"/>
</dbReference>
<dbReference type="PROSITE" id="PS50931">
    <property type="entry name" value="HTH_LYSR"/>
    <property type="match status" value="1"/>
</dbReference>
<evidence type="ECO:0000313" key="6">
    <source>
        <dbReference type="EMBL" id="MDK2123936.1"/>
    </source>
</evidence>